<proteinExistence type="inferred from homology"/>
<reference evidence="9 10" key="1">
    <citation type="submission" date="2024-10" db="EMBL/GenBank/DDBJ databases">
        <title>The Natural Products Discovery Center: Release of the First 8490 Sequenced Strains for Exploring Actinobacteria Biosynthetic Diversity.</title>
        <authorList>
            <person name="Kalkreuter E."/>
            <person name="Kautsar S.A."/>
            <person name="Yang D."/>
            <person name="Bader C.D."/>
            <person name="Teijaro C.N."/>
            <person name="Fluegel L."/>
            <person name="Davis C.M."/>
            <person name="Simpson J.R."/>
            <person name="Lauterbach L."/>
            <person name="Steele A.D."/>
            <person name="Gui C."/>
            <person name="Meng S."/>
            <person name="Li G."/>
            <person name="Viehrig K."/>
            <person name="Ye F."/>
            <person name="Su P."/>
            <person name="Kiefer A.F."/>
            <person name="Nichols A."/>
            <person name="Cepeda A.J."/>
            <person name="Yan W."/>
            <person name="Fan B."/>
            <person name="Jiang Y."/>
            <person name="Adhikari A."/>
            <person name="Zheng C.-J."/>
            <person name="Schuster L."/>
            <person name="Cowan T.M."/>
            <person name="Smanski M.J."/>
            <person name="Chevrette M.G."/>
            <person name="De Carvalho L.P.S."/>
            <person name="Shen B."/>
        </authorList>
    </citation>
    <scope>NUCLEOTIDE SEQUENCE [LARGE SCALE GENOMIC DNA]</scope>
    <source>
        <strain evidence="9 10">NPDC049639</strain>
    </source>
</reference>
<dbReference type="Pfam" id="PF02133">
    <property type="entry name" value="Transp_cyt_pur"/>
    <property type="match status" value="1"/>
</dbReference>
<comment type="caution">
    <text evidence="9">The sequence shown here is derived from an EMBL/GenBank/DDBJ whole genome shotgun (WGS) entry which is preliminary data.</text>
</comment>
<feature type="transmembrane region" description="Helical" evidence="8">
    <location>
        <begin position="210"/>
        <end position="228"/>
    </location>
</feature>
<organism evidence="9 10">
    <name type="scientific">Spongisporangium articulatum</name>
    <dbReference type="NCBI Taxonomy" id="3362603"/>
    <lineage>
        <taxon>Bacteria</taxon>
        <taxon>Bacillati</taxon>
        <taxon>Actinomycetota</taxon>
        <taxon>Actinomycetes</taxon>
        <taxon>Kineosporiales</taxon>
        <taxon>Kineosporiaceae</taxon>
        <taxon>Spongisporangium</taxon>
    </lineage>
</organism>
<evidence type="ECO:0000256" key="7">
    <source>
        <dbReference type="PIRNR" id="PIRNR002744"/>
    </source>
</evidence>
<feature type="transmembrane region" description="Helical" evidence="8">
    <location>
        <begin position="112"/>
        <end position="133"/>
    </location>
</feature>
<feature type="transmembrane region" description="Helical" evidence="8">
    <location>
        <begin position="249"/>
        <end position="276"/>
    </location>
</feature>
<evidence type="ECO:0000256" key="4">
    <source>
        <dbReference type="ARBA" id="ARBA00022692"/>
    </source>
</evidence>
<evidence type="ECO:0000256" key="6">
    <source>
        <dbReference type="ARBA" id="ARBA00023136"/>
    </source>
</evidence>
<feature type="transmembrane region" description="Helical" evidence="8">
    <location>
        <begin position="51"/>
        <end position="68"/>
    </location>
</feature>
<dbReference type="EMBL" id="JBITLV010000005">
    <property type="protein sequence ID" value="MFI7588735.1"/>
    <property type="molecule type" value="Genomic_DNA"/>
</dbReference>
<protein>
    <submittedName>
        <fullName evidence="9">Purine-cytosine permease family protein</fullName>
    </submittedName>
</protein>
<evidence type="ECO:0000256" key="3">
    <source>
        <dbReference type="ARBA" id="ARBA00022448"/>
    </source>
</evidence>
<keyword evidence="10" id="KW-1185">Reference proteome</keyword>
<dbReference type="PANTHER" id="PTHR31806">
    <property type="entry name" value="PURINE-CYTOSINE PERMEASE FCY2-RELATED"/>
    <property type="match status" value="1"/>
</dbReference>
<feature type="transmembrane region" description="Helical" evidence="8">
    <location>
        <begin position="139"/>
        <end position="166"/>
    </location>
</feature>
<keyword evidence="3 7" id="KW-0813">Transport</keyword>
<name>A0ABW8AQS8_9ACTN</name>
<feature type="transmembrane region" description="Helical" evidence="8">
    <location>
        <begin position="178"/>
        <end position="198"/>
    </location>
</feature>
<dbReference type="RefSeq" id="WP_398282720.1">
    <property type="nucleotide sequence ID" value="NZ_JBITLV010000005.1"/>
</dbReference>
<evidence type="ECO:0000313" key="10">
    <source>
        <dbReference type="Proteomes" id="UP001612915"/>
    </source>
</evidence>
<dbReference type="PIRSF" id="PIRSF002744">
    <property type="entry name" value="Pur-cyt_permease"/>
    <property type="match status" value="1"/>
</dbReference>
<comment type="similarity">
    <text evidence="2 7">Belongs to the purine-cytosine permease (2.A.39) family.</text>
</comment>
<gene>
    <name evidence="9" type="ORF">ACIB24_16825</name>
</gene>
<keyword evidence="5 8" id="KW-1133">Transmembrane helix</keyword>
<evidence type="ECO:0000313" key="9">
    <source>
        <dbReference type="EMBL" id="MFI7588735.1"/>
    </source>
</evidence>
<dbReference type="InterPro" id="IPR001248">
    <property type="entry name" value="Pur-cyt_permease"/>
</dbReference>
<feature type="transmembrane region" description="Helical" evidence="8">
    <location>
        <begin position="358"/>
        <end position="378"/>
    </location>
</feature>
<keyword evidence="4 8" id="KW-0812">Transmembrane</keyword>
<evidence type="ECO:0000256" key="1">
    <source>
        <dbReference type="ARBA" id="ARBA00004141"/>
    </source>
</evidence>
<feature type="transmembrane region" description="Helical" evidence="8">
    <location>
        <begin position="333"/>
        <end position="352"/>
    </location>
</feature>
<dbReference type="Proteomes" id="UP001612915">
    <property type="component" value="Unassembled WGS sequence"/>
</dbReference>
<feature type="transmembrane region" description="Helical" evidence="8">
    <location>
        <begin position="296"/>
        <end position="321"/>
    </location>
</feature>
<comment type="subcellular location">
    <subcellularLocation>
        <location evidence="1">Membrane</location>
        <topology evidence="1">Multi-pass membrane protein</topology>
    </subcellularLocation>
</comment>
<sequence>MTAEATLGSSSASHYGSSVTAVEPGGIERVPASERHGSPIQLLWTWSSPNLEFATVFVGVLGVAVFGLSFWQAAAALVLGSAVGGLTHGVLSSWGPRAGLPQMVLSRTGFGFLGNLLPAGLNAVMAGAGWFAVNSVSGALALSALTGLSGKLCLVIIVIAELAIGFMGHNLVHAFERIALPVLVVAFALGAVSVFSSANLGAAATGDGSVLAGFTVTFSTAFGYAAGWNPYGTDYTRYLPEDTSPTLTGFYAGFGNFFSCAVLTVVGAASATIPAIGENPTENFTGPMPTWIGNLVLFGIALGAVSANAVNVYSAAMSFLALGVKLPLNLRRAIVAIGFGLIGFILAWTSLADAGEKYENFLLVIAYWIAPWLGVVLVDRWLRRGTVIDDIIEDTRYTNWAGPIAMLVSMVVSIYLFSYQTEYSGPLAGGSVGDITPLVGIALAAGIYYVLFKLLKPAAPKEHYVPAHHAPE</sequence>
<dbReference type="Gene3D" id="1.10.4160.10">
    <property type="entry name" value="Hydantoin permease"/>
    <property type="match status" value="1"/>
</dbReference>
<accession>A0ABW8AQS8</accession>
<dbReference type="PANTHER" id="PTHR31806:SF1">
    <property type="entry name" value="PURINE-CYTOSINE PERMEASE FCY2-RELATED"/>
    <property type="match status" value="1"/>
</dbReference>
<feature type="transmembrane region" description="Helical" evidence="8">
    <location>
        <begin position="399"/>
        <end position="418"/>
    </location>
</feature>
<feature type="transmembrane region" description="Helical" evidence="8">
    <location>
        <begin position="438"/>
        <end position="455"/>
    </location>
</feature>
<keyword evidence="6 7" id="KW-0472">Membrane</keyword>
<evidence type="ECO:0000256" key="5">
    <source>
        <dbReference type="ARBA" id="ARBA00022989"/>
    </source>
</evidence>
<dbReference type="InterPro" id="IPR026030">
    <property type="entry name" value="Pur-cyt_permease_Fcy2/21/22"/>
</dbReference>
<evidence type="ECO:0000256" key="8">
    <source>
        <dbReference type="SAM" id="Phobius"/>
    </source>
</evidence>
<evidence type="ECO:0000256" key="2">
    <source>
        <dbReference type="ARBA" id="ARBA00008974"/>
    </source>
</evidence>